<accession>A0A821ZFT6</accession>
<feature type="non-terminal residue" evidence="3">
    <location>
        <position position="74"/>
    </location>
</feature>
<dbReference type="AlphaFoldDB" id="A0A821ZFT6"/>
<proteinExistence type="predicted"/>
<feature type="compositionally biased region" description="Basic and acidic residues" evidence="1">
    <location>
        <begin position="48"/>
        <end position="74"/>
    </location>
</feature>
<feature type="non-terminal residue" evidence="3">
    <location>
        <position position="1"/>
    </location>
</feature>
<sequence>AIGTQHQVYLFQYTHADADIEAKPVARPYSGKGGPMPITNTTSLAISDDEKPTLPFRDRYDSSARQIHPSDTDR</sequence>
<reference evidence="3" key="1">
    <citation type="submission" date="2021-02" db="EMBL/GenBank/DDBJ databases">
        <authorList>
            <person name="Nowell W R."/>
        </authorList>
    </citation>
    <scope>NUCLEOTIDE SEQUENCE</scope>
</reference>
<feature type="region of interest" description="Disordered" evidence="1">
    <location>
        <begin position="27"/>
        <end position="74"/>
    </location>
</feature>
<dbReference type="EMBL" id="CAJNXB010003716">
    <property type="protein sequence ID" value="CAF3332567.1"/>
    <property type="molecule type" value="Genomic_DNA"/>
</dbReference>
<evidence type="ECO:0000313" key="2">
    <source>
        <dbReference type="EMBL" id="CAF3332567.1"/>
    </source>
</evidence>
<dbReference type="EMBL" id="CAJOBP010102043">
    <property type="protein sequence ID" value="CAF4978916.1"/>
    <property type="molecule type" value="Genomic_DNA"/>
</dbReference>
<name>A0A821ZFT6_9BILA</name>
<gene>
    <name evidence="2" type="ORF">TIS948_LOCUS21502</name>
    <name evidence="3" type="ORF">UJA718_LOCUS49194</name>
</gene>
<keyword evidence="4" id="KW-1185">Reference proteome</keyword>
<evidence type="ECO:0000313" key="4">
    <source>
        <dbReference type="Proteomes" id="UP000663873"/>
    </source>
</evidence>
<dbReference type="Proteomes" id="UP000663825">
    <property type="component" value="Unassembled WGS sequence"/>
</dbReference>
<comment type="caution">
    <text evidence="3">The sequence shown here is derived from an EMBL/GenBank/DDBJ whole genome shotgun (WGS) entry which is preliminary data.</text>
</comment>
<organism evidence="3 4">
    <name type="scientific">Rotaria socialis</name>
    <dbReference type="NCBI Taxonomy" id="392032"/>
    <lineage>
        <taxon>Eukaryota</taxon>
        <taxon>Metazoa</taxon>
        <taxon>Spiralia</taxon>
        <taxon>Gnathifera</taxon>
        <taxon>Rotifera</taxon>
        <taxon>Eurotatoria</taxon>
        <taxon>Bdelloidea</taxon>
        <taxon>Philodinida</taxon>
        <taxon>Philodinidae</taxon>
        <taxon>Rotaria</taxon>
    </lineage>
</organism>
<dbReference type="Proteomes" id="UP000663873">
    <property type="component" value="Unassembled WGS sequence"/>
</dbReference>
<protein>
    <submittedName>
        <fullName evidence="3">Uncharacterized protein</fullName>
    </submittedName>
</protein>
<evidence type="ECO:0000256" key="1">
    <source>
        <dbReference type="SAM" id="MobiDB-lite"/>
    </source>
</evidence>
<evidence type="ECO:0000313" key="3">
    <source>
        <dbReference type="EMBL" id="CAF4978916.1"/>
    </source>
</evidence>